<keyword evidence="2" id="KW-1185">Reference proteome</keyword>
<evidence type="ECO:0000313" key="1">
    <source>
        <dbReference type="EMBL" id="MCP2256413.1"/>
    </source>
</evidence>
<dbReference type="Gene3D" id="1.25.40.10">
    <property type="entry name" value="Tetratricopeptide repeat domain"/>
    <property type="match status" value="1"/>
</dbReference>
<organism evidence="1 2">
    <name type="scientific">Streptoalloteichus tenebrarius (strain ATCC 17920 / DSM 40477 / JCM 4838 / CBS 697.72 / NBRC 16177 / NCIMB 11028 / NRRL B-12390 / A12253. 1 / ISP 5477)</name>
    <name type="common">Streptomyces tenebrarius</name>
    <dbReference type="NCBI Taxonomy" id="1933"/>
    <lineage>
        <taxon>Bacteria</taxon>
        <taxon>Bacillati</taxon>
        <taxon>Actinomycetota</taxon>
        <taxon>Actinomycetes</taxon>
        <taxon>Pseudonocardiales</taxon>
        <taxon>Pseudonocardiaceae</taxon>
        <taxon>Streptoalloteichus</taxon>
    </lineage>
</organism>
<name>A0ABT1HLP2_STRSD</name>
<gene>
    <name evidence="1" type="ORF">LX15_000096</name>
</gene>
<evidence type="ECO:0000313" key="2">
    <source>
        <dbReference type="Proteomes" id="UP001205311"/>
    </source>
</evidence>
<dbReference type="InterPro" id="IPR011990">
    <property type="entry name" value="TPR-like_helical_dom_sf"/>
</dbReference>
<sequence length="291" mass="31802">MREQDVALWNEGDQAWEAGDWARAGRVFADLAARNPGDANEAAWWFNAALAHKNLRDWPSALELGRRAAALVEPGTGEPAFWNLGIAATALRDWATARQAWIDFGIDGIDPGEDSLEGYFGPVCIRLDPATTGEVVWGRRICPTRAVVLNVPMACDRRFGDVILHDGVPDGERVLNGHPVPVFDEIEVWQRSELPTWAVEVSAPDASDHEALHKLFASGKWGVEAGSAMNIICECCSHGSLAVRRTVPTGTRTMWLAAPADVARDLLARWRDEAPDRRTVGKLHTISAPSA</sequence>
<reference evidence="1 2" key="1">
    <citation type="submission" date="2022-06" db="EMBL/GenBank/DDBJ databases">
        <title>Genomic Encyclopedia of Archaeal and Bacterial Type Strains, Phase II (KMG-II): from individual species to whole genera.</title>
        <authorList>
            <person name="Goeker M."/>
        </authorList>
    </citation>
    <scope>NUCLEOTIDE SEQUENCE [LARGE SCALE GENOMIC DNA]</scope>
    <source>
        <strain evidence="1 2">DSM 40477</strain>
    </source>
</reference>
<proteinExistence type="predicted"/>
<dbReference type="RefSeq" id="WP_253667415.1">
    <property type="nucleotide sequence ID" value="NZ_JAMTCP010000001.1"/>
</dbReference>
<comment type="caution">
    <text evidence="1">The sequence shown here is derived from an EMBL/GenBank/DDBJ whole genome shotgun (WGS) entry which is preliminary data.</text>
</comment>
<dbReference type="EMBL" id="JAMTCP010000001">
    <property type="protein sequence ID" value="MCP2256413.1"/>
    <property type="molecule type" value="Genomic_DNA"/>
</dbReference>
<accession>A0ABT1HLP2</accession>
<evidence type="ECO:0008006" key="3">
    <source>
        <dbReference type="Google" id="ProtNLM"/>
    </source>
</evidence>
<protein>
    <recommendedName>
        <fullName evidence="3">Tetratricopeptide repeat protein</fullName>
    </recommendedName>
</protein>
<dbReference type="SUPFAM" id="SSF48452">
    <property type="entry name" value="TPR-like"/>
    <property type="match status" value="1"/>
</dbReference>
<dbReference type="Proteomes" id="UP001205311">
    <property type="component" value="Unassembled WGS sequence"/>
</dbReference>